<dbReference type="Proteomes" id="UP000639419">
    <property type="component" value="Unassembled WGS sequence"/>
</dbReference>
<dbReference type="InterPro" id="IPR008767">
    <property type="entry name" value="Phage_SPP1_head-tail_adaptor"/>
</dbReference>
<protein>
    <submittedName>
        <fullName evidence="1">Phage head closure protein</fullName>
    </submittedName>
</protein>
<organism evidence="1 2">
    <name type="scientific">Azospirillum formosense</name>
    <dbReference type="NCBI Taxonomy" id="861533"/>
    <lineage>
        <taxon>Bacteria</taxon>
        <taxon>Pseudomonadati</taxon>
        <taxon>Pseudomonadota</taxon>
        <taxon>Alphaproteobacteria</taxon>
        <taxon>Rhodospirillales</taxon>
        <taxon>Azospirillaceae</taxon>
        <taxon>Azospirillum</taxon>
    </lineage>
</organism>
<dbReference type="NCBIfam" id="TIGR01563">
    <property type="entry name" value="gp16_SPP1"/>
    <property type="match status" value="1"/>
</dbReference>
<name>A0ABX2L2G6_9PROT</name>
<dbReference type="Pfam" id="PF05521">
    <property type="entry name" value="Phage_HCP"/>
    <property type="match status" value="1"/>
</dbReference>
<accession>A0ABX2L2G6</accession>
<evidence type="ECO:0000313" key="1">
    <source>
        <dbReference type="EMBL" id="NUB22023.1"/>
    </source>
</evidence>
<reference evidence="1 2" key="1">
    <citation type="submission" date="2019-10" db="EMBL/GenBank/DDBJ databases">
        <title>Genome sequence of Azospirillum formosense CC-Nfb-7.</title>
        <authorList>
            <person name="Ambrosini A."/>
            <person name="Sant'Anna F.H."/>
            <person name="Cassan F.D."/>
            <person name="Souza E.M."/>
            <person name="Passaglia L.M.P."/>
        </authorList>
    </citation>
    <scope>NUCLEOTIDE SEQUENCE [LARGE SCALE GENOMIC DNA]</scope>
    <source>
        <strain evidence="1 2">CC-NFb-7</strain>
    </source>
</reference>
<comment type="caution">
    <text evidence="1">The sequence shown here is derived from an EMBL/GenBank/DDBJ whole genome shotgun (WGS) entry which is preliminary data.</text>
</comment>
<gene>
    <name evidence="1" type="ORF">GBZ26_22905</name>
</gene>
<evidence type="ECO:0000313" key="2">
    <source>
        <dbReference type="Proteomes" id="UP000639419"/>
    </source>
</evidence>
<keyword evidence="2" id="KW-1185">Reference proteome</keyword>
<proteinExistence type="predicted"/>
<sequence length="116" mass="12890">MSVRKTGAGDLNQRIHFERATETELPGGGYGKVWARVGSAWAERWVDGARERSAAMREETTSMVHFRIYRQVVDGLSLDTTMRVVWRGQTLNIRAVADPGPPARFAVIDCETGVPT</sequence>
<dbReference type="RefSeq" id="WP_174440821.1">
    <property type="nucleotide sequence ID" value="NZ_BAABCC010000005.1"/>
</dbReference>
<dbReference type="EMBL" id="WHOR01000232">
    <property type="protein sequence ID" value="NUB22023.1"/>
    <property type="molecule type" value="Genomic_DNA"/>
</dbReference>
<dbReference type="InterPro" id="IPR038666">
    <property type="entry name" value="SSP1_head-tail_sf"/>
</dbReference>
<dbReference type="Gene3D" id="2.40.10.270">
    <property type="entry name" value="Bacteriophage SPP1 head-tail adaptor protein"/>
    <property type="match status" value="1"/>
</dbReference>